<evidence type="ECO:0000313" key="6">
    <source>
        <dbReference type="EMBL" id="HIZ49440.1"/>
    </source>
</evidence>
<dbReference type="PANTHER" id="PTHR37299">
    <property type="entry name" value="TRANSCRIPTIONAL REGULATOR-RELATED"/>
    <property type="match status" value="1"/>
</dbReference>
<comment type="function">
    <text evidence="2">May play the central regulatory role in sporulation. It may be an element of the effector pathway responsible for the activation of sporulation genes in response to nutritional stress. Spo0A may act in concert with spo0H (a sigma factor) to control the expression of some genes that are critical to the sporulation process.</text>
</comment>
<dbReference type="PROSITE" id="PS50930">
    <property type="entry name" value="HTH_LYTTR"/>
    <property type="match status" value="1"/>
</dbReference>
<organism evidence="6 7">
    <name type="scientific">Candidatus Gemmiger excrementavium</name>
    <dbReference type="NCBI Taxonomy" id="2838608"/>
    <lineage>
        <taxon>Bacteria</taxon>
        <taxon>Bacillati</taxon>
        <taxon>Bacillota</taxon>
        <taxon>Clostridia</taxon>
        <taxon>Eubacteriales</taxon>
        <taxon>Gemmiger</taxon>
    </lineage>
</organism>
<evidence type="ECO:0000256" key="1">
    <source>
        <dbReference type="ARBA" id="ARBA00018672"/>
    </source>
</evidence>
<evidence type="ECO:0000313" key="7">
    <source>
        <dbReference type="Proteomes" id="UP000824031"/>
    </source>
</evidence>
<protein>
    <recommendedName>
        <fullName evidence="1">Stage 0 sporulation protein A homolog</fullName>
    </recommendedName>
</protein>
<dbReference type="EMBL" id="DXBO01000177">
    <property type="protein sequence ID" value="HIZ49440.1"/>
    <property type="molecule type" value="Genomic_DNA"/>
</dbReference>
<reference evidence="6" key="1">
    <citation type="journal article" date="2021" name="PeerJ">
        <title>Extensive microbial diversity within the chicken gut microbiome revealed by metagenomics and culture.</title>
        <authorList>
            <person name="Gilroy R."/>
            <person name="Ravi A."/>
            <person name="Getino M."/>
            <person name="Pursley I."/>
            <person name="Horton D.L."/>
            <person name="Alikhan N.F."/>
            <person name="Baker D."/>
            <person name="Gharbi K."/>
            <person name="Hall N."/>
            <person name="Watson M."/>
            <person name="Adriaenssens E.M."/>
            <person name="Foster-Nyarko E."/>
            <person name="Jarju S."/>
            <person name="Secka A."/>
            <person name="Antonio M."/>
            <person name="Oren A."/>
            <person name="Chaudhuri R.R."/>
            <person name="La Ragione R."/>
            <person name="Hildebrand F."/>
            <person name="Pallen M.J."/>
        </authorList>
    </citation>
    <scope>NUCLEOTIDE SEQUENCE</scope>
    <source>
        <strain evidence="6">3436</strain>
    </source>
</reference>
<evidence type="ECO:0000256" key="2">
    <source>
        <dbReference type="ARBA" id="ARBA00024867"/>
    </source>
</evidence>
<keyword evidence="6" id="KW-0238">DNA-binding</keyword>
<dbReference type="PANTHER" id="PTHR37299:SF1">
    <property type="entry name" value="STAGE 0 SPORULATION PROTEIN A HOMOLOG"/>
    <property type="match status" value="1"/>
</dbReference>
<accession>A0A9D2F588</accession>
<dbReference type="Pfam" id="PF04397">
    <property type="entry name" value="LytTR"/>
    <property type="match status" value="1"/>
</dbReference>
<sequence length="250" mass="27504">MALQPCVRIALCDDTAALLPRVEALIHAELARRPHEVQAFETPAALLEAAGAAPFDVAVLDIQLPGQDGIELGRRLLALCPDCRIIFLTAYIAYCQDVYDVEHIAFVLKEGMDARLPAALRRACDRPAPGVADSRRLTLGEPGRAVQIPQRDILYLEHQGRVTRVHTLGGELAAEEKLEALLARLDPVDFCQTHKSFAVHWPFVQRYDKTVLQLAGAVRVPISRSYQAAVRRSFLAYAATLAPTGQEQPL</sequence>
<feature type="modified residue" description="4-aspartylphosphate" evidence="3">
    <location>
        <position position="61"/>
    </location>
</feature>
<dbReference type="Gene3D" id="2.40.50.1020">
    <property type="entry name" value="LytTr DNA-binding domain"/>
    <property type="match status" value="1"/>
</dbReference>
<dbReference type="InterPro" id="IPR007492">
    <property type="entry name" value="LytTR_DNA-bd_dom"/>
</dbReference>
<reference evidence="6" key="2">
    <citation type="submission" date="2021-04" db="EMBL/GenBank/DDBJ databases">
        <authorList>
            <person name="Gilroy R."/>
        </authorList>
    </citation>
    <scope>NUCLEOTIDE SEQUENCE</scope>
    <source>
        <strain evidence="6">3436</strain>
    </source>
</reference>
<feature type="domain" description="Response regulatory" evidence="4">
    <location>
        <begin position="8"/>
        <end position="124"/>
    </location>
</feature>
<dbReference type="GO" id="GO:0003677">
    <property type="term" value="F:DNA binding"/>
    <property type="evidence" value="ECO:0007669"/>
    <property type="project" value="UniProtKB-KW"/>
</dbReference>
<dbReference type="InterPro" id="IPR011006">
    <property type="entry name" value="CheY-like_superfamily"/>
</dbReference>
<dbReference type="SMART" id="SM00448">
    <property type="entry name" value="REC"/>
    <property type="match status" value="1"/>
</dbReference>
<proteinExistence type="predicted"/>
<dbReference type="InterPro" id="IPR046947">
    <property type="entry name" value="LytR-like"/>
</dbReference>
<dbReference type="SMART" id="SM00850">
    <property type="entry name" value="LytTR"/>
    <property type="match status" value="1"/>
</dbReference>
<dbReference type="SUPFAM" id="SSF52172">
    <property type="entry name" value="CheY-like"/>
    <property type="match status" value="1"/>
</dbReference>
<dbReference type="Pfam" id="PF00072">
    <property type="entry name" value="Response_reg"/>
    <property type="match status" value="1"/>
</dbReference>
<dbReference type="Proteomes" id="UP000824031">
    <property type="component" value="Unassembled WGS sequence"/>
</dbReference>
<dbReference type="GO" id="GO:0000156">
    <property type="term" value="F:phosphorelay response regulator activity"/>
    <property type="evidence" value="ECO:0007669"/>
    <property type="project" value="InterPro"/>
</dbReference>
<gene>
    <name evidence="6" type="ORF">H9810_12060</name>
</gene>
<evidence type="ECO:0000259" key="5">
    <source>
        <dbReference type="PROSITE" id="PS50930"/>
    </source>
</evidence>
<dbReference type="AlphaFoldDB" id="A0A9D2F588"/>
<evidence type="ECO:0000256" key="3">
    <source>
        <dbReference type="PROSITE-ProRule" id="PRU00169"/>
    </source>
</evidence>
<keyword evidence="3" id="KW-0597">Phosphoprotein</keyword>
<dbReference type="PROSITE" id="PS50110">
    <property type="entry name" value="RESPONSE_REGULATORY"/>
    <property type="match status" value="1"/>
</dbReference>
<feature type="domain" description="HTH LytTR-type" evidence="5">
    <location>
        <begin position="146"/>
        <end position="236"/>
    </location>
</feature>
<dbReference type="Gene3D" id="3.40.50.2300">
    <property type="match status" value="1"/>
</dbReference>
<dbReference type="InterPro" id="IPR001789">
    <property type="entry name" value="Sig_transdc_resp-reg_receiver"/>
</dbReference>
<evidence type="ECO:0000259" key="4">
    <source>
        <dbReference type="PROSITE" id="PS50110"/>
    </source>
</evidence>
<comment type="caution">
    <text evidence="6">The sequence shown here is derived from an EMBL/GenBank/DDBJ whole genome shotgun (WGS) entry which is preliminary data.</text>
</comment>
<name>A0A9D2F588_9FIRM</name>